<gene>
    <name evidence="3" type="ORF">g.30589</name>
</gene>
<feature type="region of interest" description="Disordered" evidence="2">
    <location>
        <begin position="274"/>
        <end position="306"/>
    </location>
</feature>
<protein>
    <submittedName>
        <fullName evidence="3">Uncharacterized protein</fullName>
    </submittedName>
</protein>
<dbReference type="AlphaFoldDB" id="A0A146KUQ4"/>
<sequence>LEQQKLLAERDDLETSFKERITQLEGYLNAQGESRNFYRDKFYELEAKYRNRVTEANRKELDYMTRLDAANDKIDELTLKLREEFGIEDSAGPRETVSKVIHLHNEMRDAATEEVEELTKLNEDLTQEISTLRNIVSERDNEISNLKGQLIDSESMRHREEVRVNNLQPVEDIEADNEATKSPGNSDNEELISNAQVKFHGKARWVSDDESSPLRIPPKAKTTAKKKKNTKRIDDVPYHGSCRKAREPVSPETSDEIRPARRARRQLMKPAEDFLGDNLQLEQDTPPQLSPGGIMKSTLRSGRRRL</sequence>
<organism evidence="3">
    <name type="scientific">Lygus hesperus</name>
    <name type="common">Western plant bug</name>
    <dbReference type="NCBI Taxonomy" id="30085"/>
    <lineage>
        <taxon>Eukaryota</taxon>
        <taxon>Metazoa</taxon>
        <taxon>Ecdysozoa</taxon>
        <taxon>Arthropoda</taxon>
        <taxon>Hexapoda</taxon>
        <taxon>Insecta</taxon>
        <taxon>Pterygota</taxon>
        <taxon>Neoptera</taxon>
        <taxon>Paraneoptera</taxon>
        <taxon>Hemiptera</taxon>
        <taxon>Heteroptera</taxon>
        <taxon>Panheteroptera</taxon>
        <taxon>Cimicomorpha</taxon>
        <taxon>Miridae</taxon>
        <taxon>Mirini</taxon>
        <taxon>Lygus</taxon>
    </lineage>
</organism>
<keyword evidence="1" id="KW-0175">Coiled coil</keyword>
<proteinExistence type="predicted"/>
<evidence type="ECO:0000256" key="2">
    <source>
        <dbReference type="SAM" id="MobiDB-lite"/>
    </source>
</evidence>
<feature type="region of interest" description="Disordered" evidence="2">
    <location>
        <begin position="157"/>
        <end position="189"/>
    </location>
</feature>
<reference evidence="3" key="1">
    <citation type="journal article" date="2016" name="Gigascience">
        <title>De novo construction of an expanded transcriptome assembly for the western tarnished plant bug, Lygus hesperus.</title>
        <authorList>
            <person name="Tassone E.E."/>
            <person name="Geib S.M."/>
            <person name="Hall B."/>
            <person name="Fabrick J.A."/>
            <person name="Brent C.S."/>
            <person name="Hull J.J."/>
        </authorList>
    </citation>
    <scope>NUCLEOTIDE SEQUENCE</scope>
</reference>
<feature type="compositionally biased region" description="Polar residues" evidence="2">
    <location>
        <begin position="180"/>
        <end position="189"/>
    </location>
</feature>
<evidence type="ECO:0000256" key="1">
    <source>
        <dbReference type="SAM" id="Coils"/>
    </source>
</evidence>
<accession>A0A146KUQ4</accession>
<name>A0A146KUQ4_LYGHE</name>
<dbReference type="EMBL" id="GDHC01019633">
    <property type="protein sequence ID" value="JAP98995.1"/>
    <property type="molecule type" value="Transcribed_RNA"/>
</dbReference>
<feature type="coiled-coil region" evidence="1">
    <location>
        <begin position="101"/>
        <end position="135"/>
    </location>
</feature>
<feature type="non-terminal residue" evidence="3">
    <location>
        <position position="1"/>
    </location>
</feature>
<feature type="region of interest" description="Disordered" evidence="2">
    <location>
        <begin position="203"/>
        <end position="260"/>
    </location>
</feature>
<evidence type="ECO:0000313" key="3">
    <source>
        <dbReference type="EMBL" id="JAP98995.1"/>
    </source>
</evidence>
<feature type="compositionally biased region" description="Basic and acidic residues" evidence="2">
    <location>
        <begin position="244"/>
        <end position="259"/>
    </location>
</feature>